<dbReference type="EMBL" id="JBHTLU010000025">
    <property type="protein sequence ID" value="MFD1222432.1"/>
    <property type="molecule type" value="Genomic_DNA"/>
</dbReference>
<protein>
    <submittedName>
        <fullName evidence="1">DUF1961 family protein</fullName>
    </submittedName>
</protein>
<dbReference type="Pfam" id="PF09224">
    <property type="entry name" value="DUF1961"/>
    <property type="match status" value="1"/>
</dbReference>
<organism evidence="1 2">
    <name type="scientific">Paenibacillus vulneris</name>
    <dbReference type="NCBI Taxonomy" id="1133364"/>
    <lineage>
        <taxon>Bacteria</taxon>
        <taxon>Bacillati</taxon>
        <taxon>Bacillota</taxon>
        <taxon>Bacilli</taxon>
        <taxon>Bacillales</taxon>
        <taxon>Paenibacillaceae</taxon>
        <taxon>Paenibacillus</taxon>
    </lineage>
</organism>
<reference evidence="2" key="1">
    <citation type="journal article" date="2019" name="Int. J. Syst. Evol. Microbiol.">
        <title>The Global Catalogue of Microorganisms (GCM) 10K type strain sequencing project: providing services to taxonomists for standard genome sequencing and annotation.</title>
        <authorList>
            <consortium name="The Broad Institute Genomics Platform"/>
            <consortium name="The Broad Institute Genome Sequencing Center for Infectious Disease"/>
            <person name="Wu L."/>
            <person name="Ma J."/>
        </authorList>
    </citation>
    <scope>NUCLEOTIDE SEQUENCE [LARGE SCALE GENOMIC DNA]</scope>
    <source>
        <strain evidence="2">CCUG 53270</strain>
    </source>
</reference>
<dbReference type="Proteomes" id="UP001597180">
    <property type="component" value="Unassembled WGS sequence"/>
</dbReference>
<dbReference type="InterPro" id="IPR015305">
    <property type="entry name" value="DUF1961"/>
</dbReference>
<dbReference type="InterPro" id="IPR013320">
    <property type="entry name" value="ConA-like_dom_sf"/>
</dbReference>
<proteinExistence type="predicted"/>
<evidence type="ECO:0000313" key="2">
    <source>
        <dbReference type="Proteomes" id="UP001597180"/>
    </source>
</evidence>
<dbReference type="Gene3D" id="2.60.120.200">
    <property type="match status" value="1"/>
</dbReference>
<keyword evidence="2" id="KW-1185">Reference proteome</keyword>
<comment type="caution">
    <text evidence="1">The sequence shown here is derived from an EMBL/GenBank/DDBJ whole genome shotgun (WGS) entry which is preliminary data.</text>
</comment>
<dbReference type="SUPFAM" id="SSF49899">
    <property type="entry name" value="Concanavalin A-like lectins/glucanases"/>
    <property type="match status" value="1"/>
</dbReference>
<sequence>MTAISEALPYRLGELIYHNPLTSEEDVQHFIMEGQAAITFPQKRMRMENMLDPQLGQQANFVFWCPVDFPDSIAVSWDFWPIREPGLCMTFFSATGANGEDLFDPSLAPRTGIYPQYHNSDIHAYHVSYFRRKEADERCFHTCNLRKSRGLHLVAQGGDPIPSVQDASGPYRIKVLKWKDEIVFMINDMVVFQWKDDGVTFGKRLEGGKIGFRQLAPMIGEYADLQVHALERG</sequence>
<gene>
    <name evidence="1" type="ORF">ACFQ4B_20110</name>
</gene>
<dbReference type="RefSeq" id="WP_345587477.1">
    <property type="nucleotide sequence ID" value="NZ_BAABJG010000009.1"/>
</dbReference>
<name>A0ABW3UN92_9BACL</name>
<evidence type="ECO:0000313" key="1">
    <source>
        <dbReference type="EMBL" id="MFD1222432.1"/>
    </source>
</evidence>
<accession>A0ABW3UN92</accession>